<evidence type="ECO:0000313" key="2">
    <source>
        <dbReference type="Proteomes" id="UP001279410"/>
    </source>
</evidence>
<dbReference type="EMBL" id="BRZM01000047">
    <property type="protein sequence ID" value="GLD61711.1"/>
    <property type="molecule type" value="Genomic_DNA"/>
</dbReference>
<comment type="caution">
    <text evidence="1">The sequence shown here is derived from an EMBL/GenBank/DDBJ whole genome shotgun (WGS) entry which is preliminary data.</text>
</comment>
<evidence type="ECO:0000313" key="1">
    <source>
        <dbReference type="EMBL" id="GLD61711.1"/>
    </source>
</evidence>
<organism evidence="1 2">
    <name type="scientific">Lates japonicus</name>
    <name type="common">Japanese lates</name>
    <dbReference type="NCBI Taxonomy" id="270547"/>
    <lineage>
        <taxon>Eukaryota</taxon>
        <taxon>Metazoa</taxon>
        <taxon>Chordata</taxon>
        <taxon>Craniata</taxon>
        <taxon>Vertebrata</taxon>
        <taxon>Euteleostomi</taxon>
        <taxon>Actinopterygii</taxon>
        <taxon>Neopterygii</taxon>
        <taxon>Teleostei</taxon>
        <taxon>Neoteleostei</taxon>
        <taxon>Acanthomorphata</taxon>
        <taxon>Carangaria</taxon>
        <taxon>Carangaria incertae sedis</taxon>
        <taxon>Centropomidae</taxon>
        <taxon>Lates</taxon>
    </lineage>
</organism>
<keyword evidence="2" id="KW-1185">Reference proteome</keyword>
<dbReference type="Proteomes" id="UP001279410">
    <property type="component" value="Unassembled WGS sequence"/>
</dbReference>
<protein>
    <submittedName>
        <fullName evidence="1">Voltage-dependent calcium channel subunit alpha-2/delta-4-like protein</fullName>
    </submittedName>
</protein>
<dbReference type="AlphaFoldDB" id="A0AAD3RB36"/>
<gene>
    <name evidence="1" type="ORF">AKAME5_001349600</name>
</gene>
<reference evidence="1" key="1">
    <citation type="submission" date="2022-08" db="EMBL/GenBank/DDBJ databases">
        <title>Genome sequencing of akame (Lates japonicus).</title>
        <authorList>
            <person name="Hashiguchi Y."/>
            <person name="Takahashi H."/>
        </authorList>
    </citation>
    <scope>NUCLEOTIDE SEQUENCE</scope>
    <source>
        <strain evidence="1">Kochi</strain>
    </source>
</reference>
<sequence>MKRMVCFANDVRSELFRSTTTCFILLSKDRNEVGRFFGEVDGSVMASLIKMGMFK</sequence>
<accession>A0AAD3RB36</accession>
<name>A0AAD3RB36_LATJO</name>
<proteinExistence type="predicted"/>
<feature type="non-terminal residue" evidence="1">
    <location>
        <position position="1"/>
    </location>
</feature>